<sequence>MTPRRLTPCLAAALAALLALAGCDSTGNQGISQETEESVQTKLTEGVTTQAEVRQMFGAPGNVSFSSGGHDIWSYDYSEMKQSALNYIPYVNQLGSSAKGTRKQLVILFNARKVVRRYTLMESEVVERSGLFP</sequence>
<dbReference type="RefSeq" id="WP_074256584.1">
    <property type="nucleotide sequence ID" value="NZ_FSRL01000001.1"/>
</dbReference>
<feature type="signal peptide" evidence="1">
    <location>
        <begin position="1"/>
        <end position="21"/>
    </location>
</feature>
<reference evidence="3" key="1">
    <citation type="submission" date="2016-11" db="EMBL/GenBank/DDBJ databases">
        <authorList>
            <person name="Varghese N."/>
            <person name="Submissions S."/>
        </authorList>
    </citation>
    <scope>NUCLEOTIDE SEQUENCE [LARGE SCALE GENOMIC DNA]</scope>
    <source>
        <strain evidence="3">DSM 29440</strain>
    </source>
</reference>
<evidence type="ECO:0000256" key="1">
    <source>
        <dbReference type="SAM" id="SignalP"/>
    </source>
</evidence>
<protein>
    <recommendedName>
        <fullName evidence="4">Lipoprotein SmpA/OmlA domain-containing protein</fullName>
    </recommendedName>
</protein>
<dbReference type="OrthoDB" id="7225452at2"/>
<feature type="chain" id="PRO_5012862246" description="Lipoprotein SmpA/OmlA domain-containing protein" evidence="1">
    <location>
        <begin position="22"/>
        <end position="133"/>
    </location>
</feature>
<gene>
    <name evidence="2" type="ORF">SAMN05444002_2583</name>
</gene>
<proteinExistence type="predicted"/>
<evidence type="ECO:0000313" key="3">
    <source>
        <dbReference type="Proteomes" id="UP000184932"/>
    </source>
</evidence>
<organism evidence="2 3">
    <name type="scientific">Vannielia litorea</name>
    <dbReference type="NCBI Taxonomy" id="1217970"/>
    <lineage>
        <taxon>Bacteria</taxon>
        <taxon>Pseudomonadati</taxon>
        <taxon>Pseudomonadota</taxon>
        <taxon>Alphaproteobacteria</taxon>
        <taxon>Rhodobacterales</taxon>
        <taxon>Paracoccaceae</taxon>
        <taxon>Vannielia</taxon>
    </lineage>
</organism>
<dbReference type="EMBL" id="FSRL01000001">
    <property type="protein sequence ID" value="SIO08173.1"/>
    <property type="molecule type" value="Genomic_DNA"/>
</dbReference>
<evidence type="ECO:0008006" key="4">
    <source>
        <dbReference type="Google" id="ProtNLM"/>
    </source>
</evidence>
<dbReference type="PROSITE" id="PS51257">
    <property type="entry name" value="PROKAR_LIPOPROTEIN"/>
    <property type="match status" value="1"/>
</dbReference>
<dbReference type="AlphaFoldDB" id="A0A1N6GKX0"/>
<dbReference type="STRING" id="1217970.SAMN05444002_2583"/>
<dbReference type="Proteomes" id="UP000184932">
    <property type="component" value="Unassembled WGS sequence"/>
</dbReference>
<keyword evidence="1" id="KW-0732">Signal</keyword>
<evidence type="ECO:0000313" key="2">
    <source>
        <dbReference type="EMBL" id="SIO08173.1"/>
    </source>
</evidence>
<accession>A0A1N6GKX0</accession>
<name>A0A1N6GKX0_9RHOB</name>
<keyword evidence="3" id="KW-1185">Reference proteome</keyword>